<evidence type="ECO:0008006" key="3">
    <source>
        <dbReference type="Google" id="ProtNLM"/>
    </source>
</evidence>
<organism evidence="1 2">
    <name type="scientific">Caloramator quimbayensis</name>
    <dbReference type="NCBI Taxonomy" id="1147123"/>
    <lineage>
        <taxon>Bacteria</taxon>
        <taxon>Bacillati</taxon>
        <taxon>Bacillota</taxon>
        <taxon>Clostridia</taxon>
        <taxon>Eubacteriales</taxon>
        <taxon>Clostridiaceae</taxon>
        <taxon>Caloramator</taxon>
    </lineage>
</organism>
<evidence type="ECO:0000313" key="2">
    <source>
        <dbReference type="Proteomes" id="UP000190105"/>
    </source>
</evidence>
<dbReference type="Gene3D" id="3.40.50.150">
    <property type="entry name" value="Vaccinia Virus protein VP39"/>
    <property type="match status" value="1"/>
</dbReference>
<evidence type="ECO:0000313" key="1">
    <source>
        <dbReference type="EMBL" id="SKA79510.1"/>
    </source>
</evidence>
<keyword evidence="2" id="KW-1185">Reference proteome</keyword>
<dbReference type="EMBL" id="FUYH01000003">
    <property type="protein sequence ID" value="SKA79510.1"/>
    <property type="molecule type" value="Genomic_DNA"/>
</dbReference>
<name>A0A1T4WQ66_9CLOT</name>
<reference evidence="2" key="1">
    <citation type="submission" date="2017-02" db="EMBL/GenBank/DDBJ databases">
        <authorList>
            <person name="Varghese N."/>
            <person name="Submissions S."/>
        </authorList>
    </citation>
    <scope>NUCLEOTIDE SEQUENCE [LARGE SCALE GENOMIC DNA]</scope>
    <source>
        <strain evidence="2">USBA 833</strain>
    </source>
</reference>
<sequence>MPTSYYGQISTILDIALSQNPKSILDVGIGFGKYGVLLREILDISNERYSKDKWEVIIDGIEGYKDYKNPIYEYVYNKVYFGFVQEVIKSLKYSYDLILMIDVLEHFNKNEGEEIIESLLQICKNLLVCTPAIPSKQTYLDNNLEEHKSLWKISDFKKYKVKKVEILPMTAFNSSIILLLEGRLNNDRL</sequence>
<dbReference type="InterPro" id="IPR029063">
    <property type="entry name" value="SAM-dependent_MTases_sf"/>
</dbReference>
<dbReference type="STRING" id="1147123.SAMN05443428_10379"/>
<dbReference type="SUPFAM" id="SSF53335">
    <property type="entry name" value="S-adenosyl-L-methionine-dependent methyltransferases"/>
    <property type="match status" value="1"/>
</dbReference>
<gene>
    <name evidence="1" type="ORF">SAMN05443428_10379</name>
</gene>
<protein>
    <recommendedName>
        <fullName evidence="3">Methyltransferase domain-containing protein</fullName>
    </recommendedName>
</protein>
<dbReference type="AlphaFoldDB" id="A0A1T4WQ66"/>
<dbReference type="RefSeq" id="WP_078695546.1">
    <property type="nucleotide sequence ID" value="NZ_FUYH01000003.1"/>
</dbReference>
<proteinExistence type="predicted"/>
<dbReference type="Proteomes" id="UP000190105">
    <property type="component" value="Unassembled WGS sequence"/>
</dbReference>
<dbReference type="OrthoDB" id="9797829at2"/>
<accession>A0A1T4WQ66</accession>